<keyword evidence="1" id="KW-0808">Transferase</keyword>
<dbReference type="InterPro" id="IPR029063">
    <property type="entry name" value="SAM-dependent_MTases_sf"/>
</dbReference>
<evidence type="ECO:0000256" key="1">
    <source>
        <dbReference type="ARBA" id="ARBA00022679"/>
    </source>
</evidence>
<dbReference type="InterPro" id="IPR019734">
    <property type="entry name" value="TPR_rpt"/>
</dbReference>
<feature type="domain" description="Methyltransferase" evidence="4">
    <location>
        <begin position="834"/>
        <end position="957"/>
    </location>
</feature>
<dbReference type="PANTHER" id="PTHR12788:SF10">
    <property type="entry name" value="PROTEIN-TYROSINE SULFOTRANSFERASE"/>
    <property type="match status" value="1"/>
</dbReference>
<dbReference type="SMART" id="SM00028">
    <property type="entry name" value="TPR"/>
    <property type="match status" value="5"/>
</dbReference>
<dbReference type="InterPro" id="IPR027417">
    <property type="entry name" value="P-loop_NTPase"/>
</dbReference>
<dbReference type="RefSeq" id="WP_238974812.1">
    <property type="nucleotide sequence ID" value="NZ_JABFUC010000001.1"/>
</dbReference>
<dbReference type="PANTHER" id="PTHR12788">
    <property type="entry name" value="PROTEIN-TYROSINE SULFOTRANSFERASE 2"/>
    <property type="match status" value="1"/>
</dbReference>
<keyword evidence="5" id="KW-0489">Methyltransferase</keyword>
<evidence type="ECO:0000256" key="2">
    <source>
        <dbReference type="PROSITE-ProRule" id="PRU00339"/>
    </source>
</evidence>
<dbReference type="Gene3D" id="1.25.40.10">
    <property type="entry name" value="Tetratricopeptide repeat domain"/>
    <property type="match status" value="2"/>
</dbReference>
<dbReference type="GO" id="GO:0008168">
    <property type="term" value="F:methyltransferase activity"/>
    <property type="evidence" value="ECO:0007669"/>
    <property type="project" value="UniProtKB-KW"/>
</dbReference>
<organism evidence="5 6">
    <name type="scientific">Billgrantia campisalis</name>
    <dbReference type="NCBI Taxonomy" id="74661"/>
    <lineage>
        <taxon>Bacteria</taxon>
        <taxon>Pseudomonadati</taxon>
        <taxon>Pseudomonadota</taxon>
        <taxon>Gammaproteobacteria</taxon>
        <taxon>Oceanospirillales</taxon>
        <taxon>Halomonadaceae</taxon>
        <taxon>Billgrantia</taxon>
    </lineage>
</organism>
<gene>
    <name evidence="5" type="ORF">HOP52_00365</name>
</gene>
<dbReference type="Pfam" id="PF13432">
    <property type="entry name" value="TPR_16"/>
    <property type="match status" value="1"/>
</dbReference>
<comment type="caution">
    <text evidence="5">The sequence shown here is derived from an EMBL/GenBank/DDBJ whole genome shotgun (WGS) entry which is preliminary data.</text>
</comment>
<reference evidence="5 6" key="1">
    <citation type="submission" date="2020-05" db="EMBL/GenBank/DDBJ databases">
        <title>Comparative genomic analysis of denitrifying bacteria from Halomonas genus.</title>
        <authorList>
            <person name="Wang L."/>
            <person name="Shao Z."/>
        </authorList>
    </citation>
    <scope>NUCLEOTIDE SEQUENCE [LARGE SCALE GENOMIC DNA]</scope>
    <source>
        <strain evidence="5 6">A4</strain>
    </source>
</reference>
<keyword evidence="6" id="KW-1185">Reference proteome</keyword>
<dbReference type="SUPFAM" id="SSF53335">
    <property type="entry name" value="S-adenosyl-L-methionine-dependent methyltransferases"/>
    <property type="match status" value="1"/>
</dbReference>
<accession>A0ABS9P367</accession>
<name>A0ABS9P367_9GAMM</name>
<dbReference type="CDD" id="cd02440">
    <property type="entry name" value="AdoMet_MTases"/>
    <property type="match status" value="1"/>
</dbReference>
<dbReference type="Pfam" id="PF13847">
    <property type="entry name" value="Methyltransf_31"/>
    <property type="match status" value="1"/>
</dbReference>
<dbReference type="InterPro" id="IPR025714">
    <property type="entry name" value="Methyltranfer_dom"/>
</dbReference>
<dbReference type="InterPro" id="IPR011990">
    <property type="entry name" value="TPR-like_helical_dom_sf"/>
</dbReference>
<dbReference type="Pfam" id="PF13469">
    <property type="entry name" value="Sulfotransfer_3"/>
    <property type="match status" value="1"/>
</dbReference>
<protein>
    <submittedName>
        <fullName evidence="5">Methyltransferase domain-containing protein</fullName>
    </submittedName>
</protein>
<dbReference type="SUPFAM" id="SSF52540">
    <property type="entry name" value="P-loop containing nucleoside triphosphate hydrolases"/>
    <property type="match status" value="1"/>
</dbReference>
<evidence type="ECO:0000313" key="5">
    <source>
        <dbReference type="EMBL" id="MCG6656233.1"/>
    </source>
</evidence>
<feature type="region of interest" description="Disordered" evidence="3">
    <location>
        <begin position="1"/>
        <end position="32"/>
    </location>
</feature>
<evidence type="ECO:0000256" key="3">
    <source>
        <dbReference type="SAM" id="MobiDB-lite"/>
    </source>
</evidence>
<dbReference type="Proteomes" id="UP000814385">
    <property type="component" value="Unassembled WGS sequence"/>
</dbReference>
<dbReference type="Gene3D" id="3.40.50.300">
    <property type="entry name" value="P-loop containing nucleotide triphosphate hydrolases"/>
    <property type="match status" value="1"/>
</dbReference>
<dbReference type="Gene3D" id="3.40.50.150">
    <property type="entry name" value="Vaccinia Virus protein VP39"/>
    <property type="match status" value="1"/>
</dbReference>
<evidence type="ECO:0000313" key="6">
    <source>
        <dbReference type="Proteomes" id="UP000814385"/>
    </source>
</evidence>
<sequence length="989" mass="110066">MARKKKTQRGRGQATVRKPAGLQQQAETPAKAVKEEDLLADDRQRQVQALLAQQPETAQERRRVGLALMRLKAYRHALPHLEAAAAEMPESVELLGSIAQAHLYGNDYPQALTLLERALDRAPERFDLLYLKATALLASRRVEDAIALFRRCSEVAPATAKSLKALSRYVPLSQAHWDLLETIAQNPEAETEERADALFALGGRRLGEGKLQEAFVYFHEGNRCYWPIAPTNALPWEKLLRHIVATYPAGLFQRFAEAQSDLMPEVFIVGPSRSGKSLVESLLAEHPEIDKGGERFDFMDQVREAAGAYETLNGFIEALTPEDMPELRHGYLGRIGHRGGMVTNTHPDAIFMLGILGLMFPKTPIIFCMRGLLDLGMAAYFTKYDTGNKHSYDLRTLGEYIATYEKAMQHWANVLPNPIVLVEYSDLVKDPDHVAGNIYHSLGLGEYRPDAQAREQASRLLGQLDPASSVEAPTQLHPRFDGLAEQLIGELTPMIEGYQAVAEAGSLEEVARQQRLVELYQALIDRQKEANAQGMIGVIRRLLELEPDQPELKALLGTYVSQTGKHHQGVALLTQACEKKGQDRNIQIQLIEALLRARRWQEAEARLQAFPEADPAGCQLRLQAFIERQHAELEHYRLAQPSLEALAEAKNRLKVLEQASASQSPVVASLAASLAALEGDSNAIAQHQQALALQAAQESDGTVDGRLQMQQARLRLQFAASLIQLGQVQEGLAMLREVSRIRPYSLETELAYRRFTTWLADSDDETHQRWAGLHGLLSRQWKSYSQDDLQFSFGDFNLPYQGYDRVALPGSRPTELRLDAYGLREHLAELKQKKDTISALDIGCNHGFLLLELADQLGHGMGFDISPTCIEVGNTVASHLGIDNVKLAAMTFEAFIAGQPQASDLVIACAVHRWIGLPMPEFGRHLHSLVSDGGLLLLESQGIRRTNMTEQDFDAKVKQIGAAGFEEVATGALCDDDINYREFRILKKR</sequence>
<proteinExistence type="predicted"/>
<keyword evidence="2" id="KW-0802">TPR repeat</keyword>
<dbReference type="InterPro" id="IPR026634">
    <property type="entry name" value="TPST-like"/>
</dbReference>
<dbReference type="GO" id="GO:0032259">
    <property type="term" value="P:methylation"/>
    <property type="evidence" value="ECO:0007669"/>
    <property type="project" value="UniProtKB-KW"/>
</dbReference>
<feature type="repeat" description="TPR" evidence="2">
    <location>
        <begin position="92"/>
        <end position="125"/>
    </location>
</feature>
<evidence type="ECO:0000259" key="4">
    <source>
        <dbReference type="Pfam" id="PF13847"/>
    </source>
</evidence>
<dbReference type="PROSITE" id="PS50005">
    <property type="entry name" value="TPR"/>
    <property type="match status" value="1"/>
</dbReference>
<dbReference type="SUPFAM" id="SSF48452">
    <property type="entry name" value="TPR-like"/>
    <property type="match status" value="2"/>
</dbReference>
<dbReference type="EMBL" id="JABFUC010000001">
    <property type="protein sequence ID" value="MCG6656233.1"/>
    <property type="molecule type" value="Genomic_DNA"/>
</dbReference>